<dbReference type="FunFam" id="3.40.50.2300:FF:000018">
    <property type="entry name" value="DNA-binding transcriptional regulator NtrC"/>
    <property type="match status" value="1"/>
</dbReference>
<dbReference type="Proteomes" id="UP000502259">
    <property type="component" value="Chromosome"/>
</dbReference>
<keyword evidence="4 9" id="KW-0238">DNA-binding</keyword>
<keyword evidence="2" id="KW-0902">Two-component regulatory system</keyword>
<reference evidence="9 10" key="1">
    <citation type="submission" date="2020-03" db="EMBL/GenBank/DDBJ databases">
        <title>Complete Genome Sequence of Halomonas hydrothermalis Strain Slthf2, Halophilic Bacterium Isolated from Deep-Sea Hydrothermal-Vent Environments.</title>
        <authorList>
            <person name="Takeyama N."/>
            <person name="Huang M."/>
            <person name="Sato K."/>
            <person name="Galipon J."/>
            <person name="Arakawa K."/>
        </authorList>
    </citation>
    <scope>NUCLEOTIDE SEQUENCE [LARGE SCALE GENOMIC DNA]</scope>
    <source>
        <strain evidence="9 10">Slthf2</strain>
    </source>
</reference>
<dbReference type="PANTHER" id="PTHR43214">
    <property type="entry name" value="TWO-COMPONENT RESPONSE REGULATOR"/>
    <property type="match status" value="1"/>
</dbReference>
<dbReference type="PANTHER" id="PTHR43214:SF44">
    <property type="entry name" value="TWO-COMPONENT RESPONSE REGULATOR"/>
    <property type="match status" value="1"/>
</dbReference>
<dbReference type="Pfam" id="PF00196">
    <property type="entry name" value="GerE"/>
    <property type="match status" value="1"/>
</dbReference>
<keyword evidence="1 6" id="KW-0597">Phosphoprotein</keyword>
<evidence type="ECO:0000313" key="10">
    <source>
        <dbReference type="Proteomes" id="UP000502259"/>
    </source>
</evidence>
<feature type="modified residue" description="4-aspartylphosphate" evidence="6">
    <location>
        <position position="72"/>
    </location>
</feature>
<dbReference type="EMBL" id="AP022843">
    <property type="protein sequence ID" value="BCB07110.1"/>
    <property type="molecule type" value="Genomic_DNA"/>
</dbReference>
<feature type="domain" description="Response regulatory" evidence="8">
    <location>
        <begin position="24"/>
        <end position="137"/>
    </location>
</feature>
<organism evidence="9 10">
    <name type="scientific">Halomonas hydrothermalis</name>
    <dbReference type="NCBI Taxonomy" id="115561"/>
    <lineage>
        <taxon>Bacteria</taxon>
        <taxon>Pseudomonadati</taxon>
        <taxon>Pseudomonadota</taxon>
        <taxon>Gammaproteobacteria</taxon>
        <taxon>Oceanospirillales</taxon>
        <taxon>Halomonadaceae</taxon>
        <taxon>Halomonas</taxon>
    </lineage>
</organism>
<dbReference type="SMART" id="SM00421">
    <property type="entry name" value="HTH_LUXR"/>
    <property type="match status" value="1"/>
</dbReference>
<evidence type="ECO:0000313" key="9">
    <source>
        <dbReference type="EMBL" id="BCB07110.1"/>
    </source>
</evidence>
<evidence type="ECO:0000256" key="4">
    <source>
        <dbReference type="ARBA" id="ARBA00023125"/>
    </source>
</evidence>
<dbReference type="PROSITE" id="PS50110">
    <property type="entry name" value="RESPONSE_REGULATORY"/>
    <property type="match status" value="1"/>
</dbReference>
<proteinExistence type="predicted"/>
<evidence type="ECO:0000256" key="6">
    <source>
        <dbReference type="PROSITE-ProRule" id="PRU00169"/>
    </source>
</evidence>
<dbReference type="InterPro" id="IPR011006">
    <property type="entry name" value="CheY-like_superfamily"/>
</dbReference>
<evidence type="ECO:0000259" key="8">
    <source>
        <dbReference type="PROSITE" id="PS50110"/>
    </source>
</evidence>
<name>A0A6F8U2G9_9GAMM</name>
<keyword evidence="3" id="KW-0805">Transcription regulation</keyword>
<evidence type="ECO:0000256" key="5">
    <source>
        <dbReference type="ARBA" id="ARBA00023163"/>
    </source>
</evidence>
<dbReference type="InterPro" id="IPR016032">
    <property type="entry name" value="Sig_transdc_resp-reg_C-effctor"/>
</dbReference>
<dbReference type="PRINTS" id="PR00038">
    <property type="entry name" value="HTHLUXR"/>
</dbReference>
<dbReference type="RefSeq" id="WP_232060332.1">
    <property type="nucleotide sequence ID" value="NZ_AP022843.1"/>
</dbReference>
<evidence type="ECO:0000259" key="7">
    <source>
        <dbReference type="PROSITE" id="PS50043"/>
    </source>
</evidence>
<dbReference type="GO" id="GO:0006355">
    <property type="term" value="P:regulation of DNA-templated transcription"/>
    <property type="evidence" value="ECO:0007669"/>
    <property type="project" value="InterPro"/>
</dbReference>
<sequence length="234" mass="25734">MIAQSVHQQGPVMTSSVERQPTATIAVVDDDQALRESLVWLLESVGLTAQAFHDGEQFLASQHDKLGALLLDVRMPGMSGLQVQQQLVDQGATLPVIMMTGHGDVPMAVAALKNGAFDFIEKPFNHQQLIDSVQQALGSAHQQQRAQQQLAMLRTRYQSLRPKEQRIVIHVAEGMTSREIAEHMEISGKTVEVYRLRAMKAMHAANLAELVRQAVALELVSSLSAPHVHSERPS</sequence>
<protein>
    <submittedName>
        <fullName evidence="9">DNA-binding response regulator</fullName>
    </submittedName>
</protein>
<dbReference type="Pfam" id="PF00072">
    <property type="entry name" value="Response_reg"/>
    <property type="match status" value="1"/>
</dbReference>
<dbReference type="AlphaFoldDB" id="A0A6F8U2G9"/>
<keyword evidence="10" id="KW-1185">Reference proteome</keyword>
<dbReference type="CDD" id="cd17537">
    <property type="entry name" value="REC_FixJ"/>
    <property type="match status" value="1"/>
</dbReference>
<gene>
    <name evidence="9" type="primary">bfiR</name>
    <name evidence="9" type="ORF">HHSLTHF2_10000</name>
</gene>
<dbReference type="Gene3D" id="3.40.50.2300">
    <property type="match status" value="1"/>
</dbReference>
<accession>A0A6F8U2G9</accession>
<dbReference type="GO" id="GO:0003677">
    <property type="term" value="F:DNA binding"/>
    <property type="evidence" value="ECO:0007669"/>
    <property type="project" value="UniProtKB-KW"/>
</dbReference>
<dbReference type="InterPro" id="IPR039420">
    <property type="entry name" value="WalR-like"/>
</dbReference>
<dbReference type="SMART" id="SM00448">
    <property type="entry name" value="REC"/>
    <property type="match status" value="1"/>
</dbReference>
<dbReference type="SUPFAM" id="SSF52172">
    <property type="entry name" value="CheY-like"/>
    <property type="match status" value="1"/>
</dbReference>
<evidence type="ECO:0000256" key="3">
    <source>
        <dbReference type="ARBA" id="ARBA00023015"/>
    </source>
</evidence>
<dbReference type="PROSITE" id="PS50043">
    <property type="entry name" value="HTH_LUXR_2"/>
    <property type="match status" value="1"/>
</dbReference>
<dbReference type="CDD" id="cd06170">
    <property type="entry name" value="LuxR_C_like"/>
    <property type="match status" value="1"/>
</dbReference>
<dbReference type="InterPro" id="IPR036388">
    <property type="entry name" value="WH-like_DNA-bd_sf"/>
</dbReference>
<evidence type="ECO:0000256" key="2">
    <source>
        <dbReference type="ARBA" id="ARBA00023012"/>
    </source>
</evidence>
<dbReference type="SUPFAM" id="SSF46894">
    <property type="entry name" value="C-terminal effector domain of the bipartite response regulators"/>
    <property type="match status" value="1"/>
</dbReference>
<keyword evidence="5" id="KW-0804">Transcription</keyword>
<dbReference type="Gene3D" id="1.10.10.10">
    <property type="entry name" value="Winged helix-like DNA-binding domain superfamily/Winged helix DNA-binding domain"/>
    <property type="match status" value="1"/>
</dbReference>
<dbReference type="GO" id="GO:0000160">
    <property type="term" value="P:phosphorelay signal transduction system"/>
    <property type="evidence" value="ECO:0007669"/>
    <property type="project" value="UniProtKB-KW"/>
</dbReference>
<feature type="domain" description="HTH luxR-type" evidence="7">
    <location>
        <begin position="153"/>
        <end position="218"/>
    </location>
</feature>
<dbReference type="InterPro" id="IPR001789">
    <property type="entry name" value="Sig_transdc_resp-reg_receiver"/>
</dbReference>
<evidence type="ECO:0000256" key="1">
    <source>
        <dbReference type="ARBA" id="ARBA00022553"/>
    </source>
</evidence>
<dbReference type="InterPro" id="IPR000792">
    <property type="entry name" value="Tscrpt_reg_LuxR_C"/>
</dbReference>